<dbReference type="GO" id="GO:0015074">
    <property type="term" value="P:DNA integration"/>
    <property type="evidence" value="ECO:0007669"/>
    <property type="project" value="InterPro"/>
</dbReference>
<accession>A0A8T2BZF7</accession>
<feature type="region of interest" description="Disordered" evidence="12">
    <location>
        <begin position="3214"/>
        <end position="3273"/>
    </location>
</feature>
<comment type="similarity">
    <text evidence="10">Belongs to the APO family.</text>
</comment>
<evidence type="ECO:0000256" key="10">
    <source>
        <dbReference type="PROSITE-ProRule" id="PRU00832"/>
    </source>
</evidence>
<dbReference type="GO" id="GO:0005634">
    <property type="term" value="C:nucleus"/>
    <property type="evidence" value="ECO:0007669"/>
    <property type="project" value="UniProtKB-SubCell"/>
</dbReference>
<feature type="region of interest" description="Disordered" evidence="12">
    <location>
        <begin position="2546"/>
        <end position="2716"/>
    </location>
</feature>
<dbReference type="InterPro" id="IPR001827">
    <property type="entry name" value="Homeobox_Antennapedia_CS"/>
</dbReference>
<comment type="caution">
    <text evidence="15">The sequence shown here is derived from an EMBL/GenBank/DDBJ whole genome shotgun (WGS) entry which is preliminary data.</text>
</comment>
<feature type="compositionally biased region" description="Low complexity" evidence="12">
    <location>
        <begin position="3220"/>
        <end position="3236"/>
    </location>
</feature>
<feature type="compositionally biased region" description="Polar residues" evidence="12">
    <location>
        <begin position="871"/>
        <end position="880"/>
    </location>
</feature>
<feature type="domain" description="APO" evidence="14">
    <location>
        <begin position="6088"/>
        <end position="6181"/>
    </location>
</feature>
<feature type="region of interest" description="Disordered" evidence="12">
    <location>
        <begin position="5394"/>
        <end position="5494"/>
    </location>
</feature>
<dbReference type="InterPro" id="IPR005162">
    <property type="entry name" value="Retrotrans_gag_dom"/>
</dbReference>
<dbReference type="PROSITE" id="PS50994">
    <property type="entry name" value="INTEGRASE"/>
    <property type="match status" value="2"/>
</dbReference>
<keyword evidence="9" id="KW-0539">Nucleus</keyword>
<keyword evidence="7" id="KW-0378">Hydrolase</keyword>
<feature type="compositionally biased region" description="Acidic residues" evidence="12">
    <location>
        <begin position="2472"/>
        <end position="2481"/>
    </location>
</feature>
<dbReference type="InterPro" id="IPR001584">
    <property type="entry name" value="Integrase_cat-core"/>
</dbReference>
<feature type="compositionally biased region" description="Polar residues" evidence="12">
    <location>
        <begin position="2650"/>
        <end position="2671"/>
    </location>
</feature>
<feature type="region of interest" description="Disordered" evidence="12">
    <location>
        <begin position="5665"/>
        <end position="5706"/>
    </location>
</feature>
<dbReference type="Pfam" id="PF00665">
    <property type="entry name" value="rve"/>
    <property type="match status" value="2"/>
</dbReference>
<feature type="compositionally biased region" description="Low complexity" evidence="12">
    <location>
        <begin position="5606"/>
        <end position="5616"/>
    </location>
</feature>
<dbReference type="GO" id="GO:0003700">
    <property type="term" value="F:DNA-binding transcription factor activity"/>
    <property type="evidence" value="ECO:0007669"/>
    <property type="project" value="InterPro"/>
</dbReference>
<feature type="region of interest" description="Disordered" evidence="12">
    <location>
        <begin position="5587"/>
        <end position="5636"/>
    </location>
</feature>
<sequence length="6181" mass="701674">MQTRSKGSSNLICYKDNIDRLARELRERRARDDCEPHNPVAMEPQDQDNQGVGIPRNIGDGDAPRNHQQRQGIVPPPVQNNNFEIKSGLISMIQGNKFHGLPLEDPLDHLDNFDRLCSLTKINGVSEDSFKLRLFPFSLGDKAHHWEKTLPAGSITSWDDCKKAFLTKFFSNSRTARLRNEISSFTQKQSESICEAWERFKGYTIQCPHHGFKKASLLSTLYRGVLPKIRMLLDTASNGNFLNKDVEEGWELIENLALSDGNYNEDFDRSNRGIGDLDAKHSKDIKALNDKLDKTLLTQQKQVHYITEEEQYQLQEGENTQDAEVSYIQNQGGYNKGYNPYKPAHPNLSYRSTNVANPQDQIYPQQQQNQSKPFIPYNQGFVPKQQFSGGYQQHNPPPGFPQQPQHAPPAQDQEMKQMLQQIIHGQAAGDKKMAEIQNKVDCSYNDLNVKFEALNSKVKYMESQAASTSAPKNPGQLPGKAIQNPREYANAIQLRSGRELRARPNQDPVTEDSEILEGEDSIQNETPVEDTTKLDQDTVPRDQAKSPQIEKPTADKGKKKAFVPPPYKPKIPFPGRFKKDIIEKYRTMFAKHIKELEVRMPLIDAFMLIPDSHKFLKDMVMERIQEVQGMVVLSHECSAIIQKKIIPKKLEDPGSFTLPCSLGPLFFNKCLCDLGASVSLMPLSVARRLSFNKYKSCQIQLILADRSVRVPHGMLEDLPVKIGRVEIPTDFVVLEMDEEPKDPLILGRPFLATAGALIDVRRGKIDLNLGDDFKMTFDITKTMRKPTIDGQVFYIEEMDRLADELLEELTEEDYLQSALTKDGEEGFLHLETLGYKKLLDSHKEEESSECFEKLEVPVAEVSTVEEDVSEQTRPTYSTTRRVGLPSSIPEEVKGADSTSKLDDTSRWPSPTSDDWSELKAPKVDLKPLPQGLRYAFLGTNSTYPVIINAALNDDEVNLLLSELRKYRKAIGYSLSDIKGISPSLCNHRIHLENESYSSIEPQRRLNPNLKEVVKKEILKLLDADVIYPISDSTWVSPVHCVPKKGGMTVVKNEKDELIPTRTITGYRMCIDYRKLNAASRKDHFPLPFIDQMLERLANHPYYCFLDGYSGFFQIPIHPNDQEKTTFTCPYGTFAYKRMPFGLCNAPATFQRCMTSIFSDLIEEMVEVFMDDFSVYGSSFSSCLLNLCRVLTRCEETNLVLNWEKCHFMVREGIVLGHKISENGIEVDKGKIEVMMQLQPPKTVKDIRSFLGHAGFYRRFIKDFSKIARPLTRLLCKEAEFEFDEDCLKAFHTIKEALVTAPVVQAPNWDYPFEIMCDASDYAVGAVLGQRIDKKLHVIYYASRTLDEAQGRYATTEKELLAVVFAFEKFRSYLVGSKVTVYTDHAALRHIYAKKDTKPRLLRWILLLQEFDMEIVDKKGIENGAADHLSRMRMEEATPINDSMPEEQLLAIKSYEIVYNKTEIEVACAVKEEEFPWYADLVNYLICGEIPKYLDAYQKKKFFRDINHYYWDEPYLYKKGTDGLFRRCIAEEEVQGVLEHCHGSAYGGHFATFKTVQKVLQAGLWWPSMFKDAYGFIAKCDPCQRMGNITRRNEMPQNPILEVEVFDVWGIDFMGPFNPASYGNKYILVAVDYVSKWVEAIASPTNDHKVVLKLFKSIIFPRFGIPKAVISDGGSHFINKVFESLLKKHGVKHKVATPYHPQTSGQVEVSNRQIKAILARVVGVSRRDWSTKLDDTLWAYRTAFKTPIGRTPFQMVYGKSCHLPVEVEYKAIWATKLLNLDIKEAQEKRSVDLHELEEIRLEAYESSKVYKERTKAFHDKKISPKDFKAGDQVLLFNSRLKLFPGKLKSRWSGPFTIKEVLPFGAISLFAKDGSEFKVNGQRLKKYLADSVIPEGSTEMEEGSRLDQAYSTSSRASPMDQLQALNEAQLDAKPSPTPTSPLNRVNLPISQLWSQNSNSKVVNGPTRPHVESTPRVQAKSLQNSNLKLPTSYSTPPRNTMDGDQERKRVSSRHAARGFAIINERIPAPAWTGHASFVREDRPDHVERETVLNQDGNEPTRRHVEQGRRGGSSSSRDDDAERLARRRREISRGKRVVEADFEPTPEEEAVEMEEEEAVEMEEEIKPAKPAKRDRKKRKPPTPEEYYSYLKTLEFEGTRHPHRETMAALGIAEDIDYLAETCGLKTFLGYSFEGYQEETCQLLATLDVHFYADEQEEENERSFGYITFSVKRRDYSLTISELNLLYGFPSKEGLVQDFDKRELQAFWKTIAGPGDYKPSKSKSSSIRSPVVRYLHQSIASMFFAKKITGTISEGELQLLDSALLFTLRNTSDGAEMVGDRGNAPLIAVFLDHLLGYKEYATTMHRSGRKGSLTIGGILTPILVAANIDVGTGDSSPTWIDMAYLRKKGYLDKTAPEGVLLYVFNHPEEGPSRLLLPCTNHTTVRAGENIDFCPPSFILYDSQVAPASPPPQAMHEDDQEQTQDAPDDYAPERFFFEESKAPRQTKSEREAHKRIGLLQGLGKFQGKAMRGLSKKVDSLTTMVKKMALQIADLQKKSKHSPSSSEERGTLRRSGSSSMAPRHAVRADPPRYSSFEPRQRESQEESTPLPKRSQSHRRKRKVQRPSPEADSTMELDDTSSQHVEPAPEPTNPPYMQDNTNVEQPLPESSTAPSYTQESMDDQSRASRTGLDVMSSTGGRASAQKPPSVRLDLPGSTTRRVGHPGAIFEEGQARRGRLDDMSSDSELLVSKLDEVDQNPSVCSTSRSSATSLEHSTTITTRVLLATIISKHSITTSLEYSITSSLEYSITSSSHHSSISQSHHSTDTRPLDRAPSSSTTRPSTRLHASEASQIRTQPDIEHKEEKRMKHYIMIGARIPKDTNFTRLLILDHKGRVRPCCMQTRSKDNQNLLFNNNIDRIDRELRERRDTIDLEYNHPLRMADEQDVNNLPANIGAGDAPRNHHQRQGIVPPAVQNNNFEIKSGLISMIQGNKFHGLPMEDPLDHLDEFDRLYSLTKINGVSEDGFKLRLFPFSLGDKAHIWEKNLPPGSITSWDDCKKAFLTKFFSNARTARLRNEISGFAQKNGESFCEAWERFKSYTNQCPHHGFSKASLLSTLYRGALPRIRMLLDTASNGNFQNKDVAEGWELVENLAQSDGNYNEDCDRTNRGTVDSDDKHKKEMKALNEKLDKILLEEVSYINNQGGYKGYNNFKTINPNLSYRSTNVANPQDQVYPPQQQQGQNKPFVPYNQGFAPKQQFQGNYQQQPPPRFAPQQHQGPAVPDSDIKQMLQQLLQGQASGSMEIAKKISELHNKLDCSYNDLNVKVEALNSKVRYLEGQSASTSAPKPTGQLPGKAIQNPKDYAQAHAITLRSGKELPTREGPKPATEDSADQDGEDFSLNEDQADKPTEVLDSPLDHVTRPPVPVTSPTALKPVAAKNKEKVFVPPPYKPPLPFPGRHKKALADKYRAMFAKNIKEVELRIPLVDALALIPDSHKFLKDLIMERIQEVQGMVVLSHECSAIIQKKIIPKKLGDPGSFTLPCSLGPLSFNRCLCDLGASVSLMPLSVAKRLGFSKYKACNISLILADRSIRIPHGLLEDLPINIGVVEIPTDFVVLEMDEEPKDPLILGRPFLATAGAIIYVKKGKIDLNLGKDLKMTFDIKDAMKKPTIEGQLFWIEEMDQLADELLEELAEEDHLKSALTKNGEEGFLHLETLGYQKLLDSHKAVEESESFEELNGSATEVMAVNEEGSTQAQPAYSRTYSTEHSTTTIDIPAELIIPTSDDWSELKAPKVELKPLPKGLRYAFLGNNSTYPVIVNDALTNEQVHLLLTELKKYRRAIGYSLDDIKGISPNLCTHRIHLENESYSSIEPQRRLNPNLKEVVKKEILKLLEAGVIYPISDSTWVSPVHCVPKKGGMTVVKNDKDELIPTRTITGHRMCIDYRKLNSASRKDHFPLPFIDQMLERLANHPYYCFLDGYSGFFQIPIHPNDQEKTTFTCPYGTFAYKRMPFGLCNAPATFQRCMTSIFSDLIEEMVKVFMDDFSVYGSSFSSCLSNLCRVLSRCEETNLVLNWEKCHFMVKEGIVLGHKISEKGIEVDRAKIEVMVQLQPPRSVKDVRSFLGHAGFYRRFIKDFSKLARPMTRLLCKETEFDFDEECLKSFQLIKEALISAPIVQASNWDYPFEIMCDASDYAVGAVLGQKIDKKLHVIYYASRTMDDAQVKYATTEKELLAVVFAFEKFRSYLVGSKVIVYIDHAALRHIYAKKDTKPRLLRWILLLQEFDMEIVDKKGIENGVADHLSRMRIDDEVPIDDSMPEEQLMVTEFFGKNYSGNEFHQLNAVEGRSPWYADHVNYLACGVEPPNLTSYEKKKFFRDINHYYWDEPYLYTLCKDKIYRRCISEEEVEGILLHCHGSTYGGHFATFKTVSKVLQAGFWWPTMFKDAQQFISRCDSCQRKGNISRRNEMPQNPILEVEIFDVWGIDFMGPFPSSYGNKYILVAVDYVSKWVEAIASPTNDSRVVLKMFKTIIFPRFGIPRVVISDGGTHFINKVFENLLKKHGVKHKVATPYHPQTSGQVEISNREIKAILEKTVGTTRKDWSAKLDDALWAYRTAFKTPISTTPFNLLYGKSCHLPVELEYKAMWAVKLLNFNIKTAEEKRLIQLNDLNEIRLEAYESSKIYKERTKLFHDKKIITKDFQVGDQVLLFNSRLKLFPGKLKSRWSGPFCVTEVRPYGAVTLADKSGDFTVNGQRLKKYLADQILPEVTSVHLQDPLEDCHHFISPSLAAHSKHQTGVLDFTKNHRKTLDFTSQPELDSQLDRNPLLFRFLLLDRFSPLLSSSSPAIRNSQPNKPQYSTGYSISQEKNIRLPLVLLLKEESGLKKESKVLDLFPGAILDCKSLSSTRPQGENGFTMSNYIGGPSADSDYNVDDSESWSSRPAREQEEYETFRRRAEIARGKREMTAGYGLIDEDLDDLEDEDVPEPSPRSTKLLNKPDELPVEEYIRLFNLNEFCGTRYPCRKTLEKLGLLEDVEHLFKSCHLDTLMSYPFVAYEDETIQLLSSLQVEIYQGMTADELQSEGLGFITFTVHGQDYMLTIQRLEGLFAFPSGTGTKQRFDRSELKNLWLTIGSTSALNSSRSKSNQIRSPVIRYFQRSVAHVLYSREATGTVTNTDMEMISMALKGTLHRAKNNQILQGDTNDTPLVILLLLHLCGYKKWAVTNNNKRARGSLCIGGVVTPILLACGVPIISKGHDPRLMDVEHLHHIDFLEYAMVGDMYRYRFEHPTSKRANILLPCPELTRIIEGYNIDFEPSVDDLYVEMAQPTHEAIPAEEEAADDEIDEMEVDWEEPYDTSMYHFSEHVAPAREIKSLSEAHKNQSLLQKWCKKQDKYINKFIKGMKSLKSMVSCSSSSTAVPQGQPPQDMPSRRYDEPEPSAHEVSPVPARHSSHKPREHKRRKKAILARSNSTTLLMRSRRSLDRGASRRKRREVEHQQEGEAETHQGDSSSDSELLVSKLDEVDQNPSVCSTSRSSATSLEHSTTVLDLQFHRPLDHPLQLHARPQPQITTRVLLATIISKHSITTSLEYSITSSLEYSITSSSHHSSISQSHHSTDTRPLDRAPSSSTTRPSTRLHASEASQIRTQPDIEHKEEKRMKHYIMIGARIPKDTNFTRLLILDHKGRGSSTSHKRKKIDEHTKKSKKRQHVRASNVENKMEEKRSGSNEESFGVFEFPWMKESMISTSLDWSLPESLFPVLDDGNETFEEISDVRWPVRRATSSEQISFSPTNNAASWNPFHGPQISQFSSVNRGKGVYLQTIDPKSIDFSARGSYASCFQIPPSVSQRECLMRLGTVFCFNQKHRGQTSFKKRHVSTQNVDLPPILPKNKKKPYPIPFKQIQEEARKDKKLAQMDNWKLLIKGLAQLLHVVPVFACSECGAVHVSNAGHNIRDCNGPTNSQRRGSHSWVKGTINDVLIPVESYHMYDPFGRRIKHETRFDYERIPALVELCIQAGVEIPEYPCRRRTQPIRMMGKRVIDRGGYLREPDKPQTSSLSSPLAELDTLGACERHPPPTPEDIPKIAQETMDAYENVRLGVTKLMRKFTVKACGYCSEVHVGPWGHSVKLCGEFKHQWRDGKHGWQDALVDEVFPPNYVWHVRDLKGNPLTGNLRRKSANFQSDSRFQFPLISNQKLVKNVQHQS</sequence>
<protein>
    <submittedName>
        <fullName evidence="15">Integrase catalytic core</fullName>
    </submittedName>
</protein>
<dbReference type="PROSITE" id="PS51499">
    <property type="entry name" value="APO"/>
    <property type="match status" value="2"/>
</dbReference>
<feature type="region of interest" description="Disordered" evidence="12">
    <location>
        <begin position="4891"/>
        <end position="4927"/>
    </location>
</feature>
<dbReference type="InterPro" id="IPR050951">
    <property type="entry name" value="Retrovirus_Pol_polyprotein"/>
</dbReference>
<dbReference type="PROSITE" id="PS00032">
    <property type="entry name" value="ANTENNAPEDIA"/>
    <property type="match status" value="1"/>
</dbReference>
<keyword evidence="3" id="KW-0808">Transferase</keyword>
<keyword evidence="8" id="KW-0695">RNA-directed DNA polymerase</keyword>
<feature type="compositionally biased region" description="Basic and acidic residues" evidence="12">
    <location>
        <begin position="5410"/>
        <end position="5421"/>
    </location>
</feature>
<feature type="region of interest" description="Disordered" evidence="12">
    <location>
        <begin position="3362"/>
        <end position="3421"/>
    </location>
</feature>
<feature type="compositionally biased region" description="Basic residues" evidence="12">
    <location>
        <begin position="2125"/>
        <end position="2136"/>
    </location>
</feature>
<dbReference type="InterPro" id="IPR000477">
    <property type="entry name" value="RT_dom"/>
</dbReference>
<feature type="compositionally biased region" description="Basic and acidic residues" evidence="12">
    <location>
        <begin position="5697"/>
        <end position="5706"/>
    </location>
</feature>
<feature type="compositionally biased region" description="Acidic residues" evidence="12">
    <location>
        <begin position="4955"/>
        <end position="4968"/>
    </location>
</feature>
<dbReference type="Pfam" id="PF03078">
    <property type="entry name" value="ATHILA"/>
    <property type="match status" value="2"/>
</dbReference>
<comment type="subcellular location">
    <subcellularLocation>
        <location evidence="1">Nucleus</location>
    </subcellularLocation>
</comment>
<name>A0A8T2BZF7_ARASU</name>
<feature type="domain" description="Integrase catalytic" evidence="13">
    <location>
        <begin position="1594"/>
        <end position="1759"/>
    </location>
</feature>
<keyword evidence="16" id="KW-1185">Reference proteome</keyword>
<feature type="region of interest" description="Disordered" evidence="12">
    <location>
        <begin position="862"/>
        <end position="918"/>
    </location>
</feature>
<dbReference type="Pfam" id="PF17921">
    <property type="entry name" value="Integrase_H2C2"/>
    <property type="match status" value="2"/>
</dbReference>
<dbReference type="GO" id="GO:0016787">
    <property type="term" value="F:hydrolase activity"/>
    <property type="evidence" value="ECO:0007669"/>
    <property type="project" value="UniProtKB-KW"/>
</dbReference>
<keyword evidence="6" id="KW-0255">Endonuclease</keyword>
<gene>
    <name evidence="15" type="ORF">ISN44_As07g010950</name>
</gene>
<feature type="region of interest" description="Disordered" evidence="12">
    <location>
        <begin position="4955"/>
        <end position="4979"/>
    </location>
</feature>
<dbReference type="Pfam" id="PF00078">
    <property type="entry name" value="RVT_1"/>
    <property type="match status" value="2"/>
</dbReference>
<dbReference type="PANTHER" id="PTHR37984:SF5">
    <property type="entry name" value="PROTEIN NYNRIN-LIKE"/>
    <property type="match status" value="1"/>
</dbReference>
<dbReference type="Pfam" id="PF03732">
    <property type="entry name" value="Retrotrans_gag"/>
    <property type="match status" value="2"/>
</dbReference>
<feature type="domain" description="APO" evidence="14">
    <location>
        <begin position="5915"/>
        <end position="6000"/>
    </location>
</feature>
<feature type="region of interest" description="Disordered" evidence="12">
    <location>
        <begin position="3329"/>
        <end position="3348"/>
    </location>
</feature>
<dbReference type="GO" id="GO:0003723">
    <property type="term" value="F:RNA binding"/>
    <property type="evidence" value="ECO:0007669"/>
    <property type="project" value="InterPro"/>
</dbReference>
<dbReference type="CDD" id="cd09274">
    <property type="entry name" value="RNase_HI_RT_Ty3"/>
    <property type="match status" value="2"/>
</dbReference>
<evidence type="ECO:0000256" key="1">
    <source>
        <dbReference type="ARBA" id="ARBA00004123"/>
    </source>
</evidence>
<feature type="region of interest" description="Disordered" evidence="12">
    <location>
        <begin position="495"/>
        <end position="565"/>
    </location>
</feature>
<dbReference type="GO" id="GO:0003677">
    <property type="term" value="F:DNA binding"/>
    <property type="evidence" value="ECO:0007669"/>
    <property type="project" value="InterPro"/>
</dbReference>
<evidence type="ECO:0000259" key="13">
    <source>
        <dbReference type="PROSITE" id="PS50994"/>
    </source>
</evidence>
<feature type="compositionally biased region" description="Basic and acidic residues" evidence="12">
    <location>
        <begin position="890"/>
        <end position="905"/>
    </location>
</feature>
<feature type="compositionally biased region" description="Basic and acidic residues" evidence="12">
    <location>
        <begin position="3395"/>
        <end position="3411"/>
    </location>
</feature>
<dbReference type="PANTHER" id="PTHR37984">
    <property type="entry name" value="PROTEIN CBG26694"/>
    <property type="match status" value="1"/>
</dbReference>
<dbReference type="EMBL" id="JAEFBJ010000007">
    <property type="protein sequence ID" value="KAG7588771.1"/>
    <property type="molecule type" value="Genomic_DNA"/>
</dbReference>
<evidence type="ECO:0000256" key="11">
    <source>
        <dbReference type="SAM" id="Coils"/>
    </source>
</evidence>
<feature type="region of interest" description="Disordered" evidence="12">
    <location>
        <begin position="1954"/>
        <end position="2010"/>
    </location>
</feature>
<evidence type="ECO:0000259" key="14">
    <source>
        <dbReference type="PROSITE" id="PS51499"/>
    </source>
</evidence>
<dbReference type="InterPro" id="IPR023342">
    <property type="entry name" value="APO_dom"/>
</dbReference>
<keyword evidence="2" id="KW-0217">Developmental protein</keyword>
<feature type="region of interest" description="Disordered" evidence="12">
    <location>
        <begin position="1894"/>
        <end position="1917"/>
    </location>
</feature>
<feature type="region of interest" description="Disordered" evidence="12">
    <location>
        <begin position="29"/>
        <end position="80"/>
    </location>
</feature>
<dbReference type="Proteomes" id="UP000694251">
    <property type="component" value="Chromosome 7"/>
</dbReference>
<evidence type="ECO:0000256" key="2">
    <source>
        <dbReference type="ARBA" id="ARBA00022473"/>
    </source>
</evidence>
<evidence type="ECO:0000256" key="3">
    <source>
        <dbReference type="ARBA" id="ARBA00022679"/>
    </source>
</evidence>
<evidence type="ECO:0000256" key="9">
    <source>
        <dbReference type="ARBA" id="ARBA00023242"/>
    </source>
</evidence>
<evidence type="ECO:0000313" key="16">
    <source>
        <dbReference type="Proteomes" id="UP000694251"/>
    </source>
</evidence>
<reference evidence="15 16" key="1">
    <citation type="submission" date="2020-12" db="EMBL/GenBank/DDBJ databases">
        <title>Concerted genomic and epigenomic changes stabilize Arabidopsis allopolyploids.</title>
        <authorList>
            <person name="Chen Z."/>
        </authorList>
    </citation>
    <scope>NUCLEOTIDE SEQUENCE [LARGE SCALE GENOMIC DNA]</scope>
    <source>
        <strain evidence="15">As9502</strain>
        <tissue evidence="15">Leaf</tissue>
    </source>
</reference>
<evidence type="ECO:0000256" key="5">
    <source>
        <dbReference type="ARBA" id="ARBA00022722"/>
    </source>
</evidence>
<dbReference type="Pfam" id="PF05634">
    <property type="entry name" value="APO_RNA-bind"/>
    <property type="match status" value="2"/>
</dbReference>
<evidence type="ECO:0000256" key="7">
    <source>
        <dbReference type="ARBA" id="ARBA00022801"/>
    </source>
</evidence>
<feature type="compositionally biased region" description="Polar residues" evidence="12">
    <location>
        <begin position="4891"/>
        <end position="4902"/>
    </location>
</feature>
<feature type="compositionally biased region" description="Basic and acidic residues" evidence="12">
    <location>
        <begin position="5461"/>
        <end position="5487"/>
    </location>
</feature>
<keyword evidence="4" id="KW-0548">Nucleotidyltransferase</keyword>
<dbReference type="CDD" id="cd01647">
    <property type="entry name" value="RT_LTR"/>
    <property type="match status" value="2"/>
</dbReference>
<feature type="domain" description="Integrase catalytic" evidence="13">
    <location>
        <begin position="4454"/>
        <end position="4618"/>
    </location>
</feature>
<dbReference type="GO" id="GO:0004519">
    <property type="term" value="F:endonuclease activity"/>
    <property type="evidence" value="ECO:0007669"/>
    <property type="project" value="UniProtKB-KW"/>
</dbReference>
<evidence type="ECO:0000313" key="15">
    <source>
        <dbReference type="EMBL" id="KAG7588771.1"/>
    </source>
</evidence>
<dbReference type="InterPro" id="IPR041588">
    <property type="entry name" value="Integrase_H2C2"/>
</dbReference>
<evidence type="ECO:0000256" key="4">
    <source>
        <dbReference type="ARBA" id="ARBA00022695"/>
    </source>
</evidence>
<feature type="region of interest" description="Disordered" evidence="12">
    <location>
        <begin position="2808"/>
        <end position="2854"/>
    </location>
</feature>
<evidence type="ECO:0000256" key="6">
    <source>
        <dbReference type="ARBA" id="ARBA00022759"/>
    </source>
</evidence>
<dbReference type="FunFam" id="3.30.70.270:FF:000020">
    <property type="entry name" value="Transposon Tf2-6 polyprotein-like Protein"/>
    <property type="match status" value="2"/>
</dbReference>
<feature type="compositionally biased region" description="Polar residues" evidence="12">
    <location>
        <begin position="1977"/>
        <end position="1995"/>
    </location>
</feature>
<feature type="compositionally biased region" description="Acidic residues" evidence="12">
    <location>
        <begin position="2096"/>
        <end position="2119"/>
    </location>
</feature>
<dbReference type="OrthoDB" id="10055717at2759"/>
<evidence type="ECO:0000256" key="8">
    <source>
        <dbReference type="ARBA" id="ARBA00022918"/>
    </source>
</evidence>
<feature type="compositionally biased region" description="Low complexity" evidence="12">
    <location>
        <begin position="3246"/>
        <end position="3256"/>
    </location>
</feature>
<feature type="region of interest" description="Disordered" evidence="12">
    <location>
        <begin position="2046"/>
        <end position="2139"/>
    </location>
</feature>
<feature type="region of interest" description="Disordered" evidence="12">
    <location>
        <begin position="365"/>
        <end position="415"/>
    </location>
</feature>
<feature type="compositionally biased region" description="Basic and acidic residues" evidence="12">
    <location>
        <begin position="530"/>
        <end position="544"/>
    </location>
</feature>
<proteinExistence type="inferred from homology"/>
<feature type="compositionally biased region" description="Basic residues" evidence="12">
    <location>
        <begin position="5431"/>
        <end position="5446"/>
    </location>
</feature>
<organism evidence="15 16">
    <name type="scientific">Arabidopsis suecica</name>
    <name type="common">Swedish thale-cress</name>
    <name type="synonym">Cardaminopsis suecica</name>
    <dbReference type="NCBI Taxonomy" id="45249"/>
    <lineage>
        <taxon>Eukaryota</taxon>
        <taxon>Viridiplantae</taxon>
        <taxon>Streptophyta</taxon>
        <taxon>Embryophyta</taxon>
        <taxon>Tracheophyta</taxon>
        <taxon>Spermatophyta</taxon>
        <taxon>Magnoliopsida</taxon>
        <taxon>eudicotyledons</taxon>
        <taxon>Gunneridae</taxon>
        <taxon>Pentapetalae</taxon>
        <taxon>rosids</taxon>
        <taxon>malvids</taxon>
        <taxon>Brassicales</taxon>
        <taxon>Brassicaceae</taxon>
        <taxon>Camelineae</taxon>
        <taxon>Arabidopsis</taxon>
    </lineage>
</organism>
<feature type="compositionally biased region" description="Basic and acidic residues" evidence="12">
    <location>
        <begin position="2055"/>
        <end position="2065"/>
    </location>
</feature>
<feature type="coiled-coil region" evidence="11">
    <location>
        <begin position="3668"/>
        <end position="3695"/>
    </location>
</feature>
<feature type="compositionally biased region" description="Low complexity" evidence="12">
    <location>
        <begin position="402"/>
        <end position="412"/>
    </location>
</feature>
<feature type="compositionally biased region" description="Basic and acidic residues" evidence="12">
    <location>
        <begin position="3364"/>
        <end position="3378"/>
    </location>
</feature>
<dbReference type="GO" id="GO:0003964">
    <property type="term" value="F:RNA-directed DNA polymerase activity"/>
    <property type="evidence" value="ECO:0007669"/>
    <property type="project" value="UniProtKB-KW"/>
</dbReference>
<evidence type="ECO:0000256" key="12">
    <source>
        <dbReference type="SAM" id="MobiDB-lite"/>
    </source>
</evidence>
<dbReference type="FunFam" id="3.30.420.10:FF:000032">
    <property type="entry name" value="Retrovirus-related Pol polyprotein from transposon 297-like Protein"/>
    <property type="match status" value="2"/>
</dbReference>
<dbReference type="InterPro" id="IPR041373">
    <property type="entry name" value="RT_RNaseH"/>
</dbReference>
<dbReference type="CDD" id="cd00303">
    <property type="entry name" value="retropepsin_like"/>
    <property type="match status" value="2"/>
</dbReference>
<dbReference type="InterPro" id="IPR004312">
    <property type="entry name" value="ATHILA_Orf1_C"/>
</dbReference>
<feature type="compositionally biased region" description="Basic residues" evidence="12">
    <location>
        <begin position="2607"/>
        <end position="2617"/>
    </location>
</feature>
<feature type="compositionally biased region" description="Acidic residues" evidence="12">
    <location>
        <begin position="509"/>
        <end position="522"/>
    </location>
</feature>
<dbReference type="FunFam" id="3.10.20.370:FF:000001">
    <property type="entry name" value="Retrovirus-related Pol polyprotein from transposon 17.6-like protein"/>
    <property type="match status" value="2"/>
</dbReference>
<dbReference type="Pfam" id="PF17917">
    <property type="entry name" value="RT_RNaseH"/>
    <property type="match status" value="2"/>
</dbReference>
<keyword evidence="11" id="KW-0175">Coiled coil</keyword>
<feature type="region of interest" description="Disordered" evidence="12">
    <location>
        <begin position="2459"/>
        <end position="2481"/>
    </location>
</feature>
<keyword evidence="5" id="KW-0540">Nuclease</keyword>
<feature type="compositionally biased region" description="Low complexity" evidence="12">
    <location>
        <begin position="2827"/>
        <end position="2837"/>
    </location>
</feature>
<feature type="compositionally biased region" description="Acidic residues" evidence="12">
    <location>
        <begin position="3380"/>
        <end position="3391"/>
    </location>
</feature>